<dbReference type="VEuPathDB" id="FungiDB:PHYBLDRAFT_158727"/>
<dbReference type="SUPFAM" id="SSF143575">
    <property type="entry name" value="GAS2 domain-like"/>
    <property type="match status" value="1"/>
</dbReference>
<organism evidence="6 7">
    <name type="scientific">Phycomyces blakesleeanus (strain ATCC 8743b / DSM 1359 / FGSC 10004 / NBRC 33097 / NRRL 1555)</name>
    <dbReference type="NCBI Taxonomy" id="763407"/>
    <lineage>
        <taxon>Eukaryota</taxon>
        <taxon>Fungi</taxon>
        <taxon>Fungi incertae sedis</taxon>
        <taxon>Mucoromycota</taxon>
        <taxon>Mucoromycotina</taxon>
        <taxon>Mucoromycetes</taxon>
        <taxon>Mucorales</taxon>
        <taxon>Phycomycetaceae</taxon>
        <taxon>Phycomyces</taxon>
    </lineage>
</organism>
<dbReference type="OrthoDB" id="10017054at2759"/>
<evidence type="ECO:0000259" key="5">
    <source>
        <dbReference type="PROSITE" id="PS51460"/>
    </source>
</evidence>
<name>A0A167MZI5_PHYB8</name>
<feature type="compositionally biased region" description="Basic and acidic residues" evidence="4">
    <location>
        <begin position="146"/>
        <end position="155"/>
    </location>
</feature>
<comment type="subcellular location">
    <subcellularLocation>
        <location evidence="1">Cytoplasm</location>
        <location evidence="1">Cytoskeleton</location>
    </subcellularLocation>
</comment>
<evidence type="ECO:0000256" key="1">
    <source>
        <dbReference type="ARBA" id="ARBA00004245"/>
    </source>
</evidence>
<gene>
    <name evidence="6" type="ORF">PHYBLDRAFT_158727</name>
</gene>
<feature type="compositionally biased region" description="Low complexity" evidence="4">
    <location>
        <begin position="193"/>
        <end position="202"/>
    </location>
</feature>
<dbReference type="AlphaFoldDB" id="A0A167MZI5"/>
<feature type="compositionally biased region" description="Low complexity" evidence="4">
    <location>
        <begin position="170"/>
        <end position="185"/>
    </location>
</feature>
<dbReference type="GO" id="GO:0008017">
    <property type="term" value="F:microtubule binding"/>
    <property type="evidence" value="ECO:0007669"/>
    <property type="project" value="InterPro"/>
</dbReference>
<keyword evidence="2" id="KW-0963">Cytoplasm</keyword>
<evidence type="ECO:0000256" key="2">
    <source>
        <dbReference type="ARBA" id="ARBA00022490"/>
    </source>
</evidence>
<keyword evidence="3" id="KW-0206">Cytoskeleton</keyword>
<dbReference type="PROSITE" id="PS51460">
    <property type="entry name" value="GAR"/>
    <property type="match status" value="1"/>
</dbReference>
<dbReference type="STRING" id="763407.A0A167MZI5"/>
<accession>A0A167MZI5</accession>
<feature type="region of interest" description="Disordered" evidence="4">
    <location>
        <begin position="80"/>
        <end position="124"/>
    </location>
</feature>
<protein>
    <recommendedName>
        <fullName evidence="5">GAR domain-containing protein</fullName>
    </recommendedName>
</protein>
<keyword evidence="7" id="KW-1185">Reference proteome</keyword>
<evidence type="ECO:0000256" key="4">
    <source>
        <dbReference type="SAM" id="MobiDB-lite"/>
    </source>
</evidence>
<dbReference type="InterPro" id="IPR003108">
    <property type="entry name" value="GAR_dom"/>
</dbReference>
<dbReference type="Pfam" id="PF02187">
    <property type="entry name" value="GAS2"/>
    <property type="match status" value="1"/>
</dbReference>
<dbReference type="InterPro" id="IPR036534">
    <property type="entry name" value="GAR_dom_sf"/>
</dbReference>
<dbReference type="RefSeq" id="XP_018292639.1">
    <property type="nucleotide sequence ID" value="XM_018433845.1"/>
</dbReference>
<evidence type="ECO:0000256" key="3">
    <source>
        <dbReference type="ARBA" id="ARBA00023212"/>
    </source>
</evidence>
<evidence type="ECO:0000313" key="7">
    <source>
        <dbReference type="Proteomes" id="UP000077315"/>
    </source>
</evidence>
<dbReference type="InParanoid" id="A0A167MZI5"/>
<dbReference type="Proteomes" id="UP000077315">
    <property type="component" value="Unassembled WGS sequence"/>
</dbReference>
<sequence length="216" mass="23131">MVPGEVGRYWFGEGNAKMAYCRVLKSKMVMVRVGGGWTELSQFLRDHCLLEGEFIPKNRMTIAEDDMEQASLPSIQEGFIETRRAKSPSGRPLPRGSISGRSLSPTPPPVHPSRSTSGQTGYIDGDKYIAVDRHGNQLEVRMTRAASKETNGDRPTRRRVMTRKRDPQESVSTATSSTSTSTATGSGSGSGSNGVTSASTSTPHGATIVVPTASAV</sequence>
<dbReference type="EMBL" id="KV440979">
    <property type="protein sequence ID" value="OAD74599.1"/>
    <property type="molecule type" value="Genomic_DNA"/>
</dbReference>
<evidence type="ECO:0000313" key="6">
    <source>
        <dbReference type="EMBL" id="OAD74599.1"/>
    </source>
</evidence>
<dbReference type="GO" id="GO:0005856">
    <property type="term" value="C:cytoskeleton"/>
    <property type="evidence" value="ECO:0007669"/>
    <property type="project" value="UniProtKB-SubCell"/>
</dbReference>
<dbReference type="GeneID" id="28994751"/>
<dbReference type="Gene3D" id="3.30.920.20">
    <property type="entry name" value="Gas2-like domain"/>
    <property type="match status" value="1"/>
</dbReference>
<feature type="region of interest" description="Disordered" evidence="4">
    <location>
        <begin position="142"/>
        <end position="216"/>
    </location>
</feature>
<feature type="domain" description="GAR" evidence="5">
    <location>
        <begin position="1"/>
        <end position="51"/>
    </location>
</feature>
<proteinExistence type="predicted"/>
<reference evidence="7" key="1">
    <citation type="submission" date="2015-06" db="EMBL/GenBank/DDBJ databases">
        <title>Expansion of signal transduction pathways in fungi by whole-genome duplication.</title>
        <authorList>
            <consortium name="DOE Joint Genome Institute"/>
            <person name="Corrochano L.M."/>
            <person name="Kuo A."/>
            <person name="Marcet-Houben M."/>
            <person name="Polaino S."/>
            <person name="Salamov A."/>
            <person name="Villalobos J.M."/>
            <person name="Alvarez M.I."/>
            <person name="Avalos J."/>
            <person name="Benito E.P."/>
            <person name="Benoit I."/>
            <person name="Burger G."/>
            <person name="Camino L.P."/>
            <person name="Canovas D."/>
            <person name="Cerda-Olmedo E."/>
            <person name="Cheng J.-F."/>
            <person name="Dominguez A."/>
            <person name="Elias M."/>
            <person name="Eslava A.P."/>
            <person name="Glaser F."/>
            <person name="Grimwood J."/>
            <person name="Gutierrez G."/>
            <person name="Heitman J."/>
            <person name="Henrissat B."/>
            <person name="Iturriaga E.A."/>
            <person name="Lang B.F."/>
            <person name="Lavin J.L."/>
            <person name="Lee S."/>
            <person name="Li W."/>
            <person name="Lindquist E."/>
            <person name="Lopez-Garcia S."/>
            <person name="Luque E.M."/>
            <person name="Marcos A.T."/>
            <person name="Martin J."/>
            <person name="McCluskey K."/>
            <person name="Medina H.R."/>
            <person name="Miralles-Duran A."/>
            <person name="Miyazaki A."/>
            <person name="Munoz-Torres E."/>
            <person name="Oguiza J.A."/>
            <person name="Ohm R."/>
            <person name="Olmedo M."/>
            <person name="Orejas M."/>
            <person name="Ortiz-Castellanos L."/>
            <person name="Pisabarro A.G."/>
            <person name="Rodriguez-Romero J."/>
            <person name="Ruiz-Herrera J."/>
            <person name="Ruiz-Vazquez R."/>
            <person name="Sanz C."/>
            <person name="Schackwitz W."/>
            <person name="Schmutz J."/>
            <person name="Shahriari M."/>
            <person name="Shelest E."/>
            <person name="Silva-Franco F."/>
            <person name="Soanes D."/>
            <person name="Syed K."/>
            <person name="Tagua V.G."/>
            <person name="Talbot N.J."/>
            <person name="Thon M."/>
            <person name="De vries R.P."/>
            <person name="Wiebenga A."/>
            <person name="Yadav J.S."/>
            <person name="Braun E.L."/>
            <person name="Baker S."/>
            <person name="Garre V."/>
            <person name="Horwitz B."/>
            <person name="Torres-Martinez S."/>
            <person name="Idnurm A."/>
            <person name="Herrera-Estrella A."/>
            <person name="Gabaldon T."/>
            <person name="Grigoriev I.V."/>
        </authorList>
    </citation>
    <scope>NUCLEOTIDE SEQUENCE [LARGE SCALE GENOMIC DNA]</scope>
    <source>
        <strain evidence="7">NRRL 1555(-)</strain>
    </source>
</reference>